<keyword evidence="1" id="KW-0812">Transmembrane</keyword>
<dbReference type="EMBL" id="JAHCVJ010000004">
    <property type="protein sequence ID" value="MBT0664858.1"/>
    <property type="molecule type" value="Genomic_DNA"/>
</dbReference>
<keyword evidence="1" id="KW-1133">Transmembrane helix</keyword>
<feature type="transmembrane region" description="Helical" evidence="1">
    <location>
        <begin position="111"/>
        <end position="134"/>
    </location>
</feature>
<dbReference type="RefSeq" id="WP_214171634.1">
    <property type="nucleotide sequence ID" value="NZ_JAHCVJ010000004.1"/>
</dbReference>
<evidence type="ECO:0000313" key="3">
    <source>
        <dbReference type="Proteomes" id="UP000811899"/>
    </source>
</evidence>
<protein>
    <submittedName>
        <fullName evidence="2">Uncharacterized protein</fullName>
    </submittedName>
</protein>
<feature type="transmembrane region" description="Helical" evidence="1">
    <location>
        <begin position="176"/>
        <end position="201"/>
    </location>
</feature>
<feature type="transmembrane region" description="Helical" evidence="1">
    <location>
        <begin position="247"/>
        <end position="280"/>
    </location>
</feature>
<organism evidence="2 3">
    <name type="scientific">Geoanaerobacter pelophilus</name>
    <dbReference type="NCBI Taxonomy" id="60036"/>
    <lineage>
        <taxon>Bacteria</taxon>
        <taxon>Pseudomonadati</taxon>
        <taxon>Thermodesulfobacteriota</taxon>
        <taxon>Desulfuromonadia</taxon>
        <taxon>Geobacterales</taxon>
        <taxon>Geobacteraceae</taxon>
        <taxon>Geoanaerobacter</taxon>
    </lineage>
</organism>
<feature type="transmembrane region" description="Helical" evidence="1">
    <location>
        <begin position="146"/>
        <end position="164"/>
    </location>
</feature>
<dbReference type="AlphaFoldDB" id="A0AAW4L1W7"/>
<feature type="transmembrane region" description="Helical" evidence="1">
    <location>
        <begin position="222"/>
        <end position="241"/>
    </location>
</feature>
<accession>A0AAW4L1W7</accession>
<keyword evidence="1" id="KW-0472">Membrane</keyword>
<feature type="transmembrane region" description="Helical" evidence="1">
    <location>
        <begin position="414"/>
        <end position="434"/>
    </location>
</feature>
<feature type="transmembrane region" description="Helical" evidence="1">
    <location>
        <begin position="332"/>
        <end position="351"/>
    </location>
</feature>
<comment type="caution">
    <text evidence="2">The sequence shown here is derived from an EMBL/GenBank/DDBJ whole genome shotgun (WGS) entry which is preliminary data.</text>
</comment>
<dbReference type="Proteomes" id="UP000811899">
    <property type="component" value="Unassembled WGS sequence"/>
</dbReference>
<name>A0AAW4L1W7_9BACT</name>
<feature type="transmembrane region" description="Helical" evidence="1">
    <location>
        <begin position="363"/>
        <end position="380"/>
    </location>
</feature>
<evidence type="ECO:0000256" key="1">
    <source>
        <dbReference type="SAM" id="Phobius"/>
    </source>
</evidence>
<feature type="transmembrane region" description="Helical" evidence="1">
    <location>
        <begin position="386"/>
        <end position="407"/>
    </location>
</feature>
<sequence length="483" mass="54418">MKQFGYYLRELTLTERMIIVYMALPVAVFYLGWLKPMIGILCAVLLGLLICSRLKKEFIQKDGSLSLTVIASAILLAACWSCLGGAGHLFYANNDWPVRDAVLRDLVVYPWPVTYSISADNMLLLRAPLGYYLFPALLGKIIGLKVADYLLLGWTILGTTLLFLHLCASCRKNSHALLTISVFIFFSGMDIVGSLIMNAPVAVTTYMEYWAEYFQYPSMTTLLFWVPNHGLSGWLAASLFIRHWKNSFFLPIAFFLVTITPLWSPFTAIGVMLLFIASLLYHIRHGNWKHLLVPETGVATLIALPIVHYLTIQAAQVASGGAILSVLPTGEFFYYYTFFVCLELAVVPLILTGEIKYRSGNSWLIASTFFYLLLLPFFYYAPTNELVMRCSIPLLAVIAIRTSTVLVAFMENRAYALAVLTVAILLIGAATPAWEIARALQLPRWRPDLATNLVTATNAEYRHYYTRVQPQDFPWELKKPAHR</sequence>
<gene>
    <name evidence="2" type="ORF">KI809_11150</name>
</gene>
<proteinExistence type="predicted"/>
<feature type="transmembrane region" description="Helical" evidence="1">
    <location>
        <begin position="292"/>
        <end position="312"/>
    </location>
</feature>
<feature type="transmembrane region" description="Helical" evidence="1">
    <location>
        <begin position="66"/>
        <end position="91"/>
    </location>
</feature>
<feature type="transmembrane region" description="Helical" evidence="1">
    <location>
        <begin position="37"/>
        <end position="54"/>
    </location>
</feature>
<reference evidence="2 3" key="1">
    <citation type="submission" date="2021-05" db="EMBL/GenBank/DDBJ databases">
        <title>The draft genome of Geobacter pelophilus DSM 12255.</title>
        <authorList>
            <person name="Xu Z."/>
            <person name="Masuda Y."/>
            <person name="Itoh H."/>
            <person name="Senoo K."/>
        </authorList>
    </citation>
    <scope>NUCLEOTIDE SEQUENCE [LARGE SCALE GENOMIC DNA]</scope>
    <source>
        <strain evidence="2 3">DSM 12255</strain>
    </source>
</reference>
<keyword evidence="3" id="KW-1185">Reference proteome</keyword>
<evidence type="ECO:0000313" key="2">
    <source>
        <dbReference type="EMBL" id="MBT0664858.1"/>
    </source>
</evidence>